<dbReference type="HOGENOM" id="CLU_2328447_0_0_4"/>
<dbReference type="Proteomes" id="UP000002287">
    <property type="component" value="Chromosome 1"/>
</dbReference>
<reference evidence="3" key="1">
    <citation type="submission" date="2007-03" db="EMBL/GenBank/DDBJ databases">
        <title>Complete sequence of chromosome 1 of Burkholderia vietnamiensis G4.</title>
        <authorList>
            <consortium name="US DOE Joint Genome Institute"/>
            <person name="Copeland A."/>
            <person name="Lucas S."/>
            <person name="Lapidus A."/>
            <person name="Barry K."/>
            <person name="Detter J.C."/>
            <person name="Glavina del Rio T."/>
            <person name="Hammon N."/>
            <person name="Israni S."/>
            <person name="Dalin E."/>
            <person name="Tice H."/>
            <person name="Pitluck S."/>
            <person name="Chain P."/>
            <person name="Malfatti S."/>
            <person name="Shin M."/>
            <person name="Vergez L."/>
            <person name="Schmutz J."/>
            <person name="Larimer F."/>
            <person name="Land M."/>
            <person name="Hauser L."/>
            <person name="Kyrpides N."/>
            <person name="Tiedje J."/>
            <person name="Richardson P."/>
        </authorList>
    </citation>
    <scope>NUCLEOTIDE SEQUENCE [LARGE SCALE GENOMIC DNA]</scope>
    <source>
        <strain evidence="3">G4 / LMG 22486</strain>
    </source>
</reference>
<organism evidence="2 3">
    <name type="scientific">Burkholderia vietnamiensis (strain G4 / LMG 22486)</name>
    <name type="common">Burkholderia cepacia (strain R1808)</name>
    <dbReference type="NCBI Taxonomy" id="269482"/>
    <lineage>
        <taxon>Bacteria</taxon>
        <taxon>Pseudomonadati</taxon>
        <taxon>Pseudomonadota</taxon>
        <taxon>Betaproteobacteria</taxon>
        <taxon>Burkholderiales</taxon>
        <taxon>Burkholderiaceae</taxon>
        <taxon>Burkholderia</taxon>
        <taxon>Burkholderia cepacia complex</taxon>
    </lineage>
</organism>
<proteinExistence type="predicted"/>
<keyword evidence="1" id="KW-1133">Transmembrane helix</keyword>
<sequence length="98" mass="10840">MEKARASAAETLKHKGKQNTWETEMINALHGMDAVFFGAWLVLFCVKISLFGWGPTDEIAEENQEALKNAKLNAQLTGATLALTFAMGVLCVVYHFLH</sequence>
<dbReference type="EMBL" id="CP000614">
    <property type="protein sequence ID" value="ABO55111.1"/>
    <property type="molecule type" value="Genomic_DNA"/>
</dbReference>
<dbReference type="KEGG" id="bvi:Bcep1808_2109"/>
<dbReference type="AlphaFoldDB" id="A4JFQ8"/>
<feature type="transmembrane region" description="Helical" evidence="1">
    <location>
        <begin position="34"/>
        <end position="54"/>
    </location>
</feature>
<name>A4JFQ8_BURVG</name>
<evidence type="ECO:0000256" key="1">
    <source>
        <dbReference type="SAM" id="Phobius"/>
    </source>
</evidence>
<keyword evidence="1" id="KW-0472">Membrane</keyword>
<accession>A4JFQ8</accession>
<evidence type="ECO:0000313" key="3">
    <source>
        <dbReference type="Proteomes" id="UP000002287"/>
    </source>
</evidence>
<protein>
    <submittedName>
        <fullName evidence="2">Uncharacterized protein</fullName>
    </submittedName>
</protein>
<keyword evidence="1" id="KW-0812">Transmembrane</keyword>
<gene>
    <name evidence="2" type="ordered locus">Bcep1808_2109</name>
</gene>
<feature type="transmembrane region" description="Helical" evidence="1">
    <location>
        <begin position="74"/>
        <end position="97"/>
    </location>
</feature>
<evidence type="ECO:0000313" key="2">
    <source>
        <dbReference type="EMBL" id="ABO55111.1"/>
    </source>
</evidence>